<sequence>MQYHYFFLSMGKDLQAFFNVL</sequence>
<gene>
    <name evidence="1" type="ORF">HUJ06_022175</name>
</gene>
<protein>
    <submittedName>
        <fullName evidence="1">Uncharacterized protein</fullName>
    </submittedName>
</protein>
<accession>A0A822XL38</accession>
<name>A0A822XL38_NELNU</name>
<keyword evidence="2" id="KW-1185">Reference proteome</keyword>
<proteinExistence type="predicted"/>
<reference evidence="1 2" key="1">
    <citation type="journal article" date="2020" name="Mol. Biol. Evol.">
        <title>Distinct Expression and Methylation Patterns for Genes with Different Fates following a Single Whole-Genome Duplication in Flowering Plants.</title>
        <authorList>
            <person name="Shi T."/>
            <person name="Rahmani R.S."/>
            <person name="Gugger P.F."/>
            <person name="Wang M."/>
            <person name="Li H."/>
            <person name="Zhang Y."/>
            <person name="Li Z."/>
            <person name="Wang Q."/>
            <person name="Van de Peer Y."/>
            <person name="Marchal K."/>
            <person name="Chen J."/>
        </authorList>
    </citation>
    <scope>NUCLEOTIDE SEQUENCE [LARGE SCALE GENOMIC DNA]</scope>
    <source>
        <tissue evidence="1">Leaf</tissue>
    </source>
</reference>
<dbReference type="EMBL" id="DUZY01000001">
    <property type="protein sequence ID" value="DAD20712.1"/>
    <property type="molecule type" value="Genomic_DNA"/>
</dbReference>
<comment type="caution">
    <text evidence="1">The sequence shown here is derived from an EMBL/GenBank/DDBJ whole genome shotgun (WGS) entry which is preliminary data.</text>
</comment>
<dbReference type="AlphaFoldDB" id="A0A822XL38"/>
<organism evidence="1 2">
    <name type="scientific">Nelumbo nucifera</name>
    <name type="common">Sacred lotus</name>
    <dbReference type="NCBI Taxonomy" id="4432"/>
    <lineage>
        <taxon>Eukaryota</taxon>
        <taxon>Viridiplantae</taxon>
        <taxon>Streptophyta</taxon>
        <taxon>Embryophyta</taxon>
        <taxon>Tracheophyta</taxon>
        <taxon>Spermatophyta</taxon>
        <taxon>Magnoliopsida</taxon>
        <taxon>Proteales</taxon>
        <taxon>Nelumbonaceae</taxon>
        <taxon>Nelumbo</taxon>
    </lineage>
</organism>
<dbReference type="Proteomes" id="UP000607653">
    <property type="component" value="Unassembled WGS sequence"/>
</dbReference>
<evidence type="ECO:0000313" key="1">
    <source>
        <dbReference type="EMBL" id="DAD20712.1"/>
    </source>
</evidence>
<evidence type="ECO:0000313" key="2">
    <source>
        <dbReference type="Proteomes" id="UP000607653"/>
    </source>
</evidence>